<feature type="transmembrane region" description="Helical" evidence="1">
    <location>
        <begin position="6"/>
        <end position="34"/>
    </location>
</feature>
<evidence type="ECO:0000313" key="3">
    <source>
        <dbReference type="Proteomes" id="UP000738879"/>
    </source>
</evidence>
<dbReference type="AlphaFoldDB" id="A0A943BNR0"/>
<dbReference type="RefSeq" id="WP_302755438.1">
    <property type="nucleotide sequence ID" value="NZ_CAUFFO010000004.1"/>
</dbReference>
<evidence type="ECO:0000256" key="1">
    <source>
        <dbReference type="SAM" id="Phobius"/>
    </source>
</evidence>
<name>A0A943BNR0_9ACTN</name>
<gene>
    <name evidence="2" type="ORF">KHY67_00785</name>
</gene>
<accession>A0A943BNR0</accession>
<keyword evidence="1" id="KW-0472">Membrane</keyword>
<organism evidence="2 3">
    <name type="scientific">Collinsella intestinalis</name>
    <dbReference type="NCBI Taxonomy" id="147207"/>
    <lineage>
        <taxon>Bacteria</taxon>
        <taxon>Bacillati</taxon>
        <taxon>Actinomycetota</taxon>
        <taxon>Coriobacteriia</taxon>
        <taxon>Coriobacteriales</taxon>
        <taxon>Coriobacteriaceae</taxon>
        <taxon>Collinsella</taxon>
    </lineage>
</organism>
<proteinExistence type="predicted"/>
<keyword evidence="1" id="KW-1133">Transmembrane helix</keyword>
<evidence type="ECO:0000313" key="2">
    <source>
        <dbReference type="EMBL" id="MBS5146235.1"/>
    </source>
</evidence>
<reference evidence="2" key="1">
    <citation type="submission" date="2021-02" db="EMBL/GenBank/DDBJ databases">
        <title>Infant gut strain persistence is associated with maternal origin, phylogeny, and functional potential including surface adhesion and iron acquisition.</title>
        <authorList>
            <person name="Lou Y.C."/>
        </authorList>
    </citation>
    <scope>NUCLEOTIDE SEQUENCE</scope>
    <source>
        <strain evidence="2">L3_128_245G1_dasL3_128_245G1_concoct_49</strain>
    </source>
</reference>
<dbReference type="EMBL" id="JAGZJA010000001">
    <property type="protein sequence ID" value="MBS5146235.1"/>
    <property type="molecule type" value="Genomic_DNA"/>
</dbReference>
<comment type="caution">
    <text evidence="2">The sequence shown here is derived from an EMBL/GenBank/DDBJ whole genome shotgun (WGS) entry which is preliminary data.</text>
</comment>
<keyword evidence="1" id="KW-0812">Transmembrane</keyword>
<protein>
    <submittedName>
        <fullName evidence="2">Uncharacterized protein</fullName>
    </submittedName>
</protein>
<feature type="transmembrane region" description="Helical" evidence="1">
    <location>
        <begin position="41"/>
        <end position="59"/>
    </location>
</feature>
<feature type="transmembrane region" description="Helical" evidence="1">
    <location>
        <begin position="79"/>
        <end position="100"/>
    </location>
</feature>
<dbReference type="Proteomes" id="UP000738879">
    <property type="component" value="Unassembled WGS sequence"/>
</dbReference>
<sequence length="109" mass="11240">MGAYDWTSGLITFGTQLAPGIIAVGLALMAALAARTKAMPALVFASGLSTALSLVGVLMGLQQYAHALEASSFYDTIDAYVLCAITLVVLTYGLDAIALVRGRSQGKTV</sequence>